<dbReference type="SUPFAM" id="SSF50341">
    <property type="entry name" value="CheW-like"/>
    <property type="match status" value="1"/>
</dbReference>
<evidence type="ECO:0000256" key="1">
    <source>
        <dbReference type="SAM" id="Phobius"/>
    </source>
</evidence>
<evidence type="ECO:0000259" key="2">
    <source>
        <dbReference type="PROSITE" id="PS50851"/>
    </source>
</evidence>
<keyword evidence="1" id="KW-0472">Membrane</keyword>
<evidence type="ECO:0000313" key="4">
    <source>
        <dbReference type="Proteomes" id="UP000245657"/>
    </source>
</evidence>
<dbReference type="Gene3D" id="2.30.30.40">
    <property type="entry name" value="SH3 Domains"/>
    <property type="match status" value="1"/>
</dbReference>
<keyword evidence="4" id="KW-1185">Reference proteome</keyword>
<dbReference type="SMART" id="SM00260">
    <property type="entry name" value="CheW"/>
    <property type="match status" value="1"/>
</dbReference>
<evidence type="ECO:0000313" key="3">
    <source>
        <dbReference type="EMBL" id="PWR74067.1"/>
    </source>
</evidence>
<feature type="domain" description="CheW-like" evidence="2">
    <location>
        <begin position="26"/>
        <end position="163"/>
    </location>
</feature>
<dbReference type="PROSITE" id="PS50851">
    <property type="entry name" value="CHEW"/>
    <property type="match status" value="1"/>
</dbReference>
<proteinExistence type="predicted"/>
<accession>A0A2V2NCI8</accession>
<gene>
    <name evidence="3" type="ORF">DK846_02605</name>
</gene>
<dbReference type="EMBL" id="QGMY01000002">
    <property type="protein sequence ID" value="PWR74067.1"/>
    <property type="molecule type" value="Genomic_DNA"/>
</dbReference>
<dbReference type="Proteomes" id="UP000245657">
    <property type="component" value="Unassembled WGS sequence"/>
</dbReference>
<reference evidence="3 4" key="1">
    <citation type="submission" date="2018-05" db="EMBL/GenBank/DDBJ databases">
        <title>Draft genome of Methanospirillum lacunae Ki8-1.</title>
        <authorList>
            <person name="Dueholm M.S."/>
            <person name="Nielsen P.H."/>
            <person name="Bakmann L.F."/>
            <person name="Otzen D.E."/>
        </authorList>
    </citation>
    <scope>NUCLEOTIDE SEQUENCE [LARGE SCALE GENOMIC DNA]</scope>
    <source>
        <strain evidence="3 4">Ki8-1</strain>
    </source>
</reference>
<feature type="transmembrane region" description="Helical" evidence="1">
    <location>
        <begin position="29"/>
        <end position="50"/>
    </location>
</feature>
<protein>
    <recommendedName>
        <fullName evidence="2">CheW-like domain-containing protein</fullName>
    </recommendedName>
</protein>
<dbReference type="PANTHER" id="PTHR22617:SF23">
    <property type="entry name" value="CHEMOTAXIS PROTEIN CHEW"/>
    <property type="match status" value="1"/>
</dbReference>
<dbReference type="Pfam" id="PF01584">
    <property type="entry name" value="CheW"/>
    <property type="match status" value="1"/>
</dbReference>
<dbReference type="GO" id="GO:0005829">
    <property type="term" value="C:cytosol"/>
    <property type="evidence" value="ECO:0007669"/>
    <property type="project" value="TreeGrafter"/>
</dbReference>
<organism evidence="3 4">
    <name type="scientific">Methanospirillum lacunae</name>
    <dbReference type="NCBI Taxonomy" id="668570"/>
    <lineage>
        <taxon>Archaea</taxon>
        <taxon>Methanobacteriati</taxon>
        <taxon>Methanobacteriota</taxon>
        <taxon>Stenosarchaea group</taxon>
        <taxon>Methanomicrobia</taxon>
        <taxon>Methanomicrobiales</taxon>
        <taxon>Methanospirillaceae</taxon>
        <taxon>Methanospirillum</taxon>
    </lineage>
</organism>
<dbReference type="GO" id="GO:0006935">
    <property type="term" value="P:chemotaxis"/>
    <property type="evidence" value="ECO:0007669"/>
    <property type="project" value="InterPro"/>
</dbReference>
<sequence>MEKVVEDSSHRYHISIYEGINTNTKMAEFLIFMVAGKFFGIPVSVAAHVVRMVEITRISSDTQAVAGIINYHGSIIPVFSLRSRFILPEKPLDPADLLIITSGAGRMAAMIAEQVVGVKTIEDDLIESDAVLPGMTGIQGVVKTPDGMILITDPDRFLLPDEERALSVALIQEEGKT</sequence>
<comment type="caution">
    <text evidence="3">The sequence shown here is derived from an EMBL/GenBank/DDBJ whole genome shotgun (WGS) entry which is preliminary data.</text>
</comment>
<dbReference type="GO" id="GO:0007165">
    <property type="term" value="P:signal transduction"/>
    <property type="evidence" value="ECO:0007669"/>
    <property type="project" value="InterPro"/>
</dbReference>
<dbReference type="InterPro" id="IPR002545">
    <property type="entry name" value="CheW-lke_dom"/>
</dbReference>
<dbReference type="InterPro" id="IPR036061">
    <property type="entry name" value="CheW-like_dom_sf"/>
</dbReference>
<dbReference type="Gene3D" id="2.40.50.180">
    <property type="entry name" value="CheA-289, Domain 4"/>
    <property type="match status" value="1"/>
</dbReference>
<dbReference type="AlphaFoldDB" id="A0A2V2NCI8"/>
<name>A0A2V2NCI8_9EURY</name>
<keyword evidence="1" id="KW-1133">Transmembrane helix</keyword>
<keyword evidence="1" id="KW-0812">Transmembrane</keyword>
<dbReference type="InterPro" id="IPR039315">
    <property type="entry name" value="CheW"/>
</dbReference>
<dbReference type="PANTHER" id="PTHR22617">
    <property type="entry name" value="CHEMOTAXIS SENSOR HISTIDINE KINASE-RELATED"/>
    <property type="match status" value="1"/>
</dbReference>